<feature type="non-terminal residue" evidence="4">
    <location>
        <position position="261"/>
    </location>
</feature>
<gene>
    <name evidence="4" type="ORF">S01H1_49342</name>
</gene>
<feature type="non-terminal residue" evidence="4">
    <location>
        <position position="1"/>
    </location>
</feature>
<dbReference type="PANTHER" id="PTHR30137">
    <property type="entry name" value="LUCIFERASE-LIKE MONOOXYGENASE"/>
    <property type="match status" value="1"/>
</dbReference>
<reference evidence="4" key="1">
    <citation type="journal article" date="2014" name="Front. Microbiol.">
        <title>High frequency of phylogenetically diverse reductive dehalogenase-homologous genes in deep subseafloor sedimentary metagenomes.</title>
        <authorList>
            <person name="Kawai M."/>
            <person name="Futagami T."/>
            <person name="Toyoda A."/>
            <person name="Takaki Y."/>
            <person name="Nishi S."/>
            <person name="Hori S."/>
            <person name="Arai W."/>
            <person name="Tsubouchi T."/>
            <person name="Morono Y."/>
            <person name="Uchiyama I."/>
            <person name="Ito T."/>
            <person name="Fujiyama A."/>
            <person name="Inagaki F."/>
            <person name="Takami H."/>
        </authorList>
    </citation>
    <scope>NUCLEOTIDE SEQUENCE</scope>
    <source>
        <strain evidence="4">Expedition CK06-06</strain>
    </source>
</reference>
<dbReference type="GO" id="GO:0004497">
    <property type="term" value="F:monooxygenase activity"/>
    <property type="evidence" value="ECO:0007669"/>
    <property type="project" value="UniProtKB-KW"/>
</dbReference>
<protein>
    <recommendedName>
        <fullName evidence="3">Luciferase-like domain-containing protein</fullName>
    </recommendedName>
</protein>
<evidence type="ECO:0000256" key="1">
    <source>
        <dbReference type="ARBA" id="ARBA00023002"/>
    </source>
</evidence>
<name>X0VSV6_9ZZZZ</name>
<dbReference type="InterPro" id="IPR011251">
    <property type="entry name" value="Luciferase-like_dom"/>
</dbReference>
<dbReference type="PANTHER" id="PTHR30137:SF8">
    <property type="entry name" value="BLR5498 PROTEIN"/>
    <property type="match status" value="1"/>
</dbReference>
<feature type="domain" description="Luciferase-like" evidence="3">
    <location>
        <begin position="40"/>
        <end position="199"/>
    </location>
</feature>
<dbReference type="GO" id="GO:0016705">
    <property type="term" value="F:oxidoreductase activity, acting on paired donors, with incorporation or reduction of molecular oxygen"/>
    <property type="evidence" value="ECO:0007669"/>
    <property type="project" value="InterPro"/>
</dbReference>
<organism evidence="4">
    <name type="scientific">marine sediment metagenome</name>
    <dbReference type="NCBI Taxonomy" id="412755"/>
    <lineage>
        <taxon>unclassified sequences</taxon>
        <taxon>metagenomes</taxon>
        <taxon>ecological metagenomes</taxon>
    </lineage>
</organism>
<dbReference type="GO" id="GO:0005829">
    <property type="term" value="C:cytosol"/>
    <property type="evidence" value="ECO:0007669"/>
    <property type="project" value="TreeGrafter"/>
</dbReference>
<dbReference type="EMBL" id="BARS01031733">
    <property type="protein sequence ID" value="GAG21484.1"/>
    <property type="molecule type" value="Genomic_DNA"/>
</dbReference>
<comment type="caution">
    <text evidence="4">The sequence shown here is derived from an EMBL/GenBank/DDBJ whole genome shotgun (WGS) entry which is preliminary data.</text>
</comment>
<sequence>FHWFHLMPYPYLPDDFKQKYHSVWVDPPAGELFDPVKGHQVYNDYLDQLEYAERCGYDGICVNEHHQNGYGLMPSPNLMAAALARRTSKAKLVVLGNSVALYDPPTRVAEEMAMLDVMSGGRLVAGFPVGTPMDTVYCYGANPATLRDKYREGVELIVRAWKERKPFAFNGKFTQLRYVNPWPVPIQNPRPPVWIPGGGSVETWEWCIKNDFLYAYLTYFGYMAGISVIDGYWETVERMGAEFNPYRCAFLQFVGVAENDA</sequence>
<dbReference type="Gene3D" id="3.20.20.30">
    <property type="entry name" value="Luciferase-like domain"/>
    <property type="match status" value="1"/>
</dbReference>
<dbReference type="InterPro" id="IPR050766">
    <property type="entry name" value="Bact_Lucif_Oxidored"/>
</dbReference>
<keyword evidence="1" id="KW-0560">Oxidoreductase</keyword>
<evidence type="ECO:0000259" key="3">
    <source>
        <dbReference type="Pfam" id="PF00296"/>
    </source>
</evidence>
<dbReference type="AlphaFoldDB" id="X0VSV6"/>
<dbReference type="InterPro" id="IPR036661">
    <property type="entry name" value="Luciferase-like_sf"/>
</dbReference>
<dbReference type="CDD" id="cd01097">
    <property type="entry name" value="Tetrahydromethanopterin_reductase"/>
    <property type="match status" value="1"/>
</dbReference>
<proteinExistence type="predicted"/>
<keyword evidence="2" id="KW-0503">Monooxygenase</keyword>
<evidence type="ECO:0000256" key="2">
    <source>
        <dbReference type="ARBA" id="ARBA00023033"/>
    </source>
</evidence>
<accession>X0VSV6</accession>
<evidence type="ECO:0000313" key="4">
    <source>
        <dbReference type="EMBL" id="GAG21484.1"/>
    </source>
</evidence>
<dbReference type="SUPFAM" id="SSF51679">
    <property type="entry name" value="Bacterial luciferase-like"/>
    <property type="match status" value="1"/>
</dbReference>
<dbReference type="Pfam" id="PF00296">
    <property type="entry name" value="Bac_luciferase"/>
    <property type="match status" value="1"/>
</dbReference>